<dbReference type="AlphaFoldDB" id="W1DNT0"/>
<reference evidence="2" key="1">
    <citation type="submission" date="2013-10" db="EMBL/GenBank/DDBJ databases">
        <title>Antibiotic resistance diversity of beta-lactamase producers in the General Hospital Vienna.</title>
        <authorList>
            <person name="Barisic I."/>
            <person name="Mitteregger D."/>
            <person name="Hirschl A.M."/>
            <person name="Noehammer C."/>
            <person name="Wiesinger-Mayr H."/>
        </authorList>
    </citation>
    <scope>NUCLEOTIDE SEQUENCE [LARGE SCALE GENOMIC DNA]</scope>
    <source>
        <strain evidence="2">IS43</strain>
    </source>
</reference>
<dbReference type="EMBL" id="CBWK010000479">
    <property type="protein sequence ID" value="CDL10375.1"/>
    <property type="molecule type" value="Genomic_DNA"/>
</dbReference>
<keyword evidence="2" id="KW-0547">Nucleotide-binding</keyword>
<comment type="caution">
    <text evidence="2">The sequence shown here is derived from an EMBL/GenBank/DDBJ whole genome shotgun (WGS) entry which is preliminary data.</text>
</comment>
<sequence length="47" mass="5167">MIVFSSLQIRRGVRVLLDNATATINPGQKGRSGGEKTAAGNRRCYRF</sequence>
<feature type="region of interest" description="Disordered" evidence="1">
    <location>
        <begin position="27"/>
        <end position="47"/>
    </location>
</feature>
<keyword evidence="2" id="KW-0067">ATP-binding</keyword>
<name>W1DNT0_KLEPN</name>
<evidence type="ECO:0000313" key="2">
    <source>
        <dbReference type="EMBL" id="CDL10375.1"/>
    </source>
</evidence>
<accession>W1DNT0</accession>
<evidence type="ECO:0000256" key="1">
    <source>
        <dbReference type="SAM" id="MobiDB-lite"/>
    </source>
</evidence>
<protein>
    <submittedName>
        <fullName evidence="2">Glutathione-regulated potassium-efflux system ATP-binding protein</fullName>
    </submittedName>
</protein>
<evidence type="ECO:0000313" key="3">
    <source>
        <dbReference type="Proteomes" id="UP000019183"/>
    </source>
</evidence>
<organism evidence="2 3">
    <name type="scientific">Klebsiella pneumoniae IS43</name>
    <dbReference type="NCBI Taxonomy" id="1432552"/>
    <lineage>
        <taxon>Bacteria</taxon>
        <taxon>Pseudomonadati</taxon>
        <taxon>Pseudomonadota</taxon>
        <taxon>Gammaproteobacteria</taxon>
        <taxon>Enterobacterales</taxon>
        <taxon>Enterobacteriaceae</taxon>
        <taxon>Klebsiella/Raoultella group</taxon>
        <taxon>Klebsiella</taxon>
        <taxon>Klebsiella pneumoniae complex</taxon>
    </lineage>
</organism>
<dbReference type="Proteomes" id="UP000019183">
    <property type="component" value="Unassembled WGS sequence"/>
</dbReference>
<dbReference type="GO" id="GO:0005524">
    <property type="term" value="F:ATP binding"/>
    <property type="evidence" value="ECO:0007669"/>
    <property type="project" value="UniProtKB-KW"/>
</dbReference>
<proteinExistence type="predicted"/>
<keyword evidence="3" id="KW-1185">Reference proteome</keyword>